<organism evidence="1 2">
    <name type="scientific">Septoria linicola</name>
    <dbReference type="NCBI Taxonomy" id="215465"/>
    <lineage>
        <taxon>Eukaryota</taxon>
        <taxon>Fungi</taxon>
        <taxon>Dikarya</taxon>
        <taxon>Ascomycota</taxon>
        <taxon>Pezizomycotina</taxon>
        <taxon>Dothideomycetes</taxon>
        <taxon>Dothideomycetidae</taxon>
        <taxon>Mycosphaerellales</taxon>
        <taxon>Mycosphaerellaceae</taxon>
        <taxon>Septoria</taxon>
    </lineage>
</organism>
<proteinExistence type="predicted"/>
<evidence type="ECO:0000313" key="2">
    <source>
        <dbReference type="Proteomes" id="UP001056384"/>
    </source>
</evidence>
<dbReference type="Proteomes" id="UP001056384">
    <property type="component" value="Chromosome 3"/>
</dbReference>
<evidence type="ECO:0000313" key="1">
    <source>
        <dbReference type="EMBL" id="USW51798.1"/>
    </source>
</evidence>
<gene>
    <name evidence="1" type="ORF">Slin15195_G051170</name>
</gene>
<dbReference type="EMBL" id="CP099420">
    <property type="protein sequence ID" value="USW51798.1"/>
    <property type="molecule type" value="Genomic_DNA"/>
</dbReference>
<dbReference type="AlphaFoldDB" id="A0A9Q9EJW9"/>
<keyword evidence="2" id="KW-1185">Reference proteome</keyword>
<sequence length="147" mass="16339">MQAWNETRRDLRDSVRSTPALAVEVESKVIKKRQAAPKPVVKASKLVIETPSRPPPRIFGPVTSILMGKINGGSKEHFVQEKAKRCQERLISEENFFTLVQKGIPYHDPSDNVAHAALFANVDPVPSITTSEPPAKRQKTFEVVELG</sequence>
<reference evidence="1" key="1">
    <citation type="submission" date="2022-06" db="EMBL/GenBank/DDBJ databases">
        <title>Complete genome sequences of two strains of the flax pathogen Septoria linicola.</title>
        <authorList>
            <person name="Lapalu N."/>
            <person name="Simon A."/>
            <person name="Demenou B."/>
            <person name="Paumier D."/>
            <person name="Guillot M.-P."/>
            <person name="Gout L."/>
            <person name="Valade R."/>
        </authorList>
    </citation>
    <scope>NUCLEOTIDE SEQUENCE</scope>
    <source>
        <strain evidence="1">SE15195</strain>
    </source>
</reference>
<protein>
    <submittedName>
        <fullName evidence="1">Uncharacterized protein</fullName>
    </submittedName>
</protein>
<name>A0A9Q9EJW9_9PEZI</name>
<accession>A0A9Q9EJW9</accession>